<dbReference type="PROSITE" id="PS51642">
    <property type="entry name" value="HEMOPEXIN_2"/>
    <property type="match status" value="3"/>
</dbReference>
<dbReference type="SUPFAM" id="SSF50923">
    <property type="entry name" value="Hemopexin-like domain"/>
    <property type="match status" value="1"/>
</dbReference>
<gene>
    <name evidence="3" type="ORF">J3U87_02100</name>
</gene>
<dbReference type="KEGG" id="scor:J3U87_02100"/>
<protein>
    <recommendedName>
        <fullName evidence="2">MACPF domain-containing protein</fullName>
    </recommendedName>
</protein>
<organism evidence="3 4">
    <name type="scientific">Sulfidibacter corallicola</name>
    <dbReference type="NCBI Taxonomy" id="2818388"/>
    <lineage>
        <taxon>Bacteria</taxon>
        <taxon>Pseudomonadati</taxon>
        <taxon>Acidobacteriota</taxon>
        <taxon>Holophagae</taxon>
        <taxon>Acanthopleuribacterales</taxon>
        <taxon>Acanthopleuribacteraceae</taxon>
        <taxon>Sulfidibacter</taxon>
    </lineage>
</organism>
<evidence type="ECO:0000259" key="2">
    <source>
        <dbReference type="PROSITE" id="PS51412"/>
    </source>
</evidence>
<accession>A0A8A4TMN7</accession>
<dbReference type="GO" id="GO:0030574">
    <property type="term" value="P:collagen catabolic process"/>
    <property type="evidence" value="ECO:0007669"/>
    <property type="project" value="TreeGrafter"/>
</dbReference>
<dbReference type="SMART" id="SM00120">
    <property type="entry name" value="HX"/>
    <property type="match status" value="4"/>
</dbReference>
<dbReference type="Pfam" id="PF00045">
    <property type="entry name" value="Hemopexin"/>
    <property type="match status" value="2"/>
</dbReference>
<proteinExistence type="predicted"/>
<feature type="domain" description="MACPF" evidence="2">
    <location>
        <begin position="6"/>
        <end position="318"/>
    </location>
</feature>
<dbReference type="RefSeq" id="WP_237381367.1">
    <property type="nucleotide sequence ID" value="NZ_CP071793.1"/>
</dbReference>
<dbReference type="Gene3D" id="2.110.10.10">
    <property type="entry name" value="Hemopexin-like domain"/>
    <property type="match status" value="3"/>
</dbReference>
<dbReference type="GO" id="GO:0030198">
    <property type="term" value="P:extracellular matrix organization"/>
    <property type="evidence" value="ECO:0007669"/>
    <property type="project" value="TreeGrafter"/>
</dbReference>
<dbReference type="InterPro" id="IPR018487">
    <property type="entry name" value="Hemopexin-like_repeat"/>
</dbReference>
<dbReference type="GO" id="GO:0005615">
    <property type="term" value="C:extracellular space"/>
    <property type="evidence" value="ECO:0007669"/>
    <property type="project" value="TreeGrafter"/>
</dbReference>
<sequence length="519" mass="59558">MNPSATSATSTETLPQTPGTEIIGRGLCLWPDAPYELKDHVWPMSHTTKVFHCSDTGRTYSLPENVEVNPSPPLPSDTVLGHTHIAESFEHLTKKVEVDTQVAGGNGPFTVDVNASQIQQLKTEERATYAICQNFLPLYEVYIPRLFTLDESVFDLEFPTPFDPKHKSTYERFFNRFGTHVVKRVWVGGKAMISLVTKKTESMSAEDIRRGLNVKAGAQSASEKAKLEEIRENLKSNADIMVLGEGGDKLKLGAMRSLNETAYNEWVETIKEHPRVIEMELVGIWNLFHDEEKANTLAKAYEAETNFEEVSSLLFRQPHLYIIRGSEFVCYHLEKNKVVETGNYSDLFPNMPERLNFDASFSWEECDGGRQEFREKVIFFKGREFMMFDQQTNQFDEGFPQPINGADEQGRPFWPGLTFERVDAAVNWGDGSVYLFSGNQYVRFNLDTHCVDPGYPRSLQPFWAGLPFERIDAVDTWNGRKAYFFYKNQYVRYDMAEYRVDPGYPKSLRGNYVEDWRID</sequence>
<evidence type="ECO:0000313" key="3">
    <source>
        <dbReference type="EMBL" id="QTD51236.1"/>
    </source>
</evidence>
<dbReference type="GO" id="GO:0004222">
    <property type="term" value="F:metalloendopeptidase activity"/>
    <property type="evidence" value="ECO:0007669"/>
    <property type="project" value="TreeGrafter"/>
</dbReference>
<dbReference type="PROSITE" id="PS51412">
    <property type="entry name" value="MACPF_2"/>
    <property type="match status" value="1"/>
</dbReference>
<evidence type="ECO:0000256" key="1">
    <source>
        <dbReference type="SAM" id="MobiDB-lite"/>
    </source>
</evidence>
<evidence type="ECO:0000313" key="4">
    <source>
        <dbReference type="Proteomes" id="UP000663929"/>
    </source>
</evidence>
<dbReference type="Pfam" id="PF01823">
    <property type="entry name" value="MACPF"/>
    <property type="match status" value="1"/>
</dbReference>
<dbReference type="Proteomes" id="UP000663929">
    <property type="component" value="Chromosome"/>
</dbReference>
<dbReference type="PANTHER" id="PTHR10201:SF294">
    <property type="entry name" value="MATRIX METALLOPROTEINASE 16"/>
    <property type="match status" value="1"/>
</dbReference>
<dbReference type="EMBL" id="CP071793">
    <property type="protein sequence ID" value="QTD51236.1"/>
    <property type="molecule type" value="Genomic_DNA"/>
</dbReference>
<dbReference type="InterPro" id="IPR036375">
    <property type="entry name" value="Hemopexin-like_dom_sf"/>
</dbReference>
<reference evidence="3" key="1">
    <citation type="submission" date="2021-03" db="EMBL/GenBank/DDBJ databases">
        <title>Acanthopleuribacteraceae sp. M133.</title>
        <authorList>
            <person name="Wang G."/>
        </authorList>
    </citation>
    <scope>NUCLEOTIDE SEQUENCE</scope>
    <source>
        <strain evidence="3">M133</strain>
    </source>
</reference>
<feature type="compositionally biased region" description="Polar residues" evidence="1">
    <location>
        <begin position="1"/>
        <end position="19"/>
    </location>
</feature>
<keyword evidence="4" id="KW-1185">Reference proteome</keyword>
<dbReference type="PANTHER" id="PTHR10201">
    <property type="entry name" value="MATRIX METALLOPROTEINASE"/>
    <property type="match status" value="1"/>
</dbReference>
<feature type="region of interest" description="Disordered" evidence="1">
    <location>
        <begin position="1"/>
        <end position="20"/>
    </location>
</feature>
<name>A0A8A4TMN7_SULCO</name>
<dbReference type="AlphaFoldDB" id="A0A8A4TMN7"/>
<dbReference type="InterPro" id="IPR020864">
    <property type="entry name" value="MACPF"/>
</dbReference>